<keyword evidence="1" id="KW-1133">Transmembrane helix</keyword>
<feature type="transmembrane region" description="Helical" evidence="1">
    <location>
        <begin position="93"/>
        <end position="112"/>
    </location>
</feature>
<organism evidence="2 3">
    <name type="scientific">Flavobacterium silvisoli</name>
    <dbReference type="NCBI Taxonomy" id="2529433"/>
    <lineage>
        <taxon>Bacteria</taxon>
        <taxon>Pseudomonadati</taxon>
        <taxon>Bacteroidota</taxon>
        <taxon>Flavobacteriia</taxon>
        <taxon>Flavobacteriales</taxon>
        <taxon>Flavobacteriaceae</taxon>
        <taxon>Flavobacterium</taxon>
    </lineage>
</organism>
<reference evidence="2 3" key="1">
    <citation type="submission" date="2019-02" db="EMBL/GenBank/DDBJ databases">
        <title>Flavobacterium sp. RD-2-33 isolated from forest soil.</title>
        <authorList>
            <person name="Chaudhary D.K."/>
        </authorList>
    </citation>
    <scope>NUCLEOTIDE SEQUENCE [LARGE SCALE GENOMIC DNA]</scope>
    <source>
        <strain evidence="2 3">RD-2-33</strain>
    </source>
</reference>
<feature type="transmembrane region" description="Helical" evidence="1">
    <location>
        <begin position="7"/>
        <end position="29"/>
    </location>
</feature>
<sequence length="142" mass="16486">MKFLLSFYNIAISVLSIIFSLFFAALAIIMSSSDNDFVSFLDEDGTFTYLMWTFKAVLISLFISLVYSIVLYTGTSYYIETKDPQIWLQHKSLFISLVLLFTYCMIATGLSVKHTIKFSEYRSTFLRIKRKEEQAKKTTQNN</sequence>
<evidence type="ECO:0000313" key="3">
    <source>
        <dbReference type="Proteomes" id="UP000293300"/>
    </source>
</evidence>
<dbReference type="OrthoDB" id="1360968at2"/>
<keyword evidence="3" id="KW-1185">Reference proteome</keyword>
<keyword evidence="1" id="KW-0472">Membrane</keyword>
<name>A0A4Q9Z165_9FLAO</name>
<evidence type="ECO:0000313" key="2">
    <source>
        <dbReference type="EMBL" id="TBX67483.1"/>
    </source>
</evidence>
<dbReference type="AlphaFoldDB" id="A0A4Q9Z165"/>
<proteinExistence type="predicted"/>
<dbReference type="EMBL" id="SJPE01000011">
    <property type="protein sequence ID" value="TBX67483.1"/>
    <property type="molecule type" value="Genomic_DNA"/>
</dbReference>
<feature type="transmembrane region" description="Helical" evidence="1">
    <location>
        <begin position="49"/>
        <end position="72"/>
    </location>
</feature>
<comment type="caution">
    <text evidence="2">The sequence shown here is derived from an EMBL/GenBank/DDBJ whole genome shotgun (WGS) entry which is preliminary data.</text>
</comment>
<keyword evidence="1" id="KW-0812">Transmembrane</keyword>
<dbReference type="Proteomes" id="UP000293300">
    <property type="component" value="Unassembled WGS sequence"/>
</dbReference>
<gene>
    <name evidence="2" type="ORF">EZL74_09425</name>
</gene>
<evidence type="ECO:0000256" key="1">
    <source>
        <dbReference type="SAM" id="Phobius"/>
    </source>
</evidence>
<protein>
    <submittedName>
        <fullName evidence="2">Uncharacterized protein</fullName>
    </submittedName>
</protein>
<accession>A0A4Q9Z165</accession>